<dbReference type="InterPro" id="IPR017441">
    <property type="entry name" value="Protein_kinase_ATP_BS"/>
</dbReference>
<reference evidence="7" key="2">
    <citation type="submission" date="2013-07" db="EMBL/GenBank/DDBJ databases">
        <authorList>
            <consortium name="The Broad Institute Genome Sequencing Platform"/>
            <person name="Cuomo C."/>
            <person name="Litvintseva A."/>
            <person name="Chen Y."/>
            <person name="Heitman J."/>
            <person name="Sun S."/>
            <person name="Springer D."/>
            <person name="Dromer F."/>
            <person name="Young S.K."/>
            <person name="Zeng Q."/>
            <person name="Gargeya S."/>
            <person name="Fitzgerald M."/>
            <person name="Abouelleil A."/>
            <person name="Alvarado L."/>
            <person name="Berlin A.M."/>
            <person name="Chapman S.B."/>
            <person name="Dewar J."/>
            <person name="Goldberg J."/>
            <person name="Griggs A."/>
            <person name="Gujja S."/>
            <person name="Hansen M."/>
            <person name="Howarth C."/>
            <person name="Imamovic A."/>
            <person name="Larimer J."/>
            <person name="McCowan C."/>
            <person name="Murphy C."/>
            <person name="Pearson M."/>
            <person name="Priest M."/>
            <person name="Roberts A."/>
            <person name="Saif S."/>
            <person name="Shea T."/>
            <person name="Sykes S."/>
            <person name="Wortman J."/>
            <person name="Nusbaum C."/>
            <person name="Birren B."/>
        </authorList>
    </citation>
    <scope>NUCLEOTIDE SEQUENCE</scope>
    <source>
        <strain evidence="7">CBS 10737</strain>
    </source>
</reference>
<keyword evidence="1 3" id="KW-0547">Nucleotide-binding</keyword>
<reference evidence="6" key="1">
    <citation type="submission" date="2013-07" db="EMBL/GenBank/DDBJ databases">
        <title>The Genome Sequence of Cryptococcus pinus CBS10737.</title>
        <authorList>
            <consortium name="The Broad Institute Genome Sequencing Platform"/>
            <person name="Cuomo C."/>
            <person name="Litvintseva A."/>
            <person name="Chen Y."/>
            <person name="Heitman J."/>
            <person name="Sun S."/>
            <person name="Springer D."/>
            <person name="Dromer F."/>
            <person name="Young S.K."/>
            <person name="Zeng Q."/>
            <person name="Gargeya S."/>
            <person name="Fitzgerald M."/>
            <person name="Abouelleil A."/>
            <person name="Alvarado L."/>
            <person name="Berlin A.M."/>
            <person name="Chapman S.B."/>
            <person name="Dewar J."/>
            <person name="Goldberg J."/>
            <person name="Griggs A."/>
            <person name="Gujja S."/>
            <person name="Hansen M."/>
            <person name="Howarth C."/>
            <person name="Imamovic A."/>
            <person name="Larimer J."/>
            <person name="McCowan C."/>
            <person name="Murphy C."/>
            <person name="Pearson M."/>
            <person name="Priest M."/>
            <person name="Roberts A."/>
            <person name="Saif S."/>
            <person name="Shea T."/>
            <person name="Sykes S."/>
            <person name="Wortman J."/>
            <person name="Nusbaum C."/>
            <person name="Birren B."/>
        </authorList>
    </citation>
    <scope>NUCLEOTIDE SEQUENCE [LARGE SCALE GENOMIC DNA]</scope>
    <source>
        <strain evidence="6">CBS 10737</strain>
    </source>
</reference>
<protein>
    <submittedName>
        <fullName evidence="6">CAMK/CAMKL protein kinase</fullName>
    </submittedName>
</protein>
<reference evidence="7" key="4">
    <citation type="submission" date="2024-02" db="EMBL/GenBank/DDBJ databases">
        <title>Comparative genomics of Cryptococcus and Kwoniella reveals pathogenesis evolution and contrasting modes of karyotype evolution via chromosome fusion or intercentromeric recombination.</title>
        <authorList>
            <person name="Coelho M.A."/>
            <person name="David-Palma M."/>
            <person name="Shea T."/>
            <person name="Bowers K."/>
            <person name="McGinley-Smith S."/>
            <person name="Mohammad A.W."/>
            <person name="Gnirke A."/>
            <person name="Yurkov A.M."/>
            <person name="Nowrousian M."/>
            <person name="Sun S."/>
            <person name="Cuomo C.A."/>
            <person name="Heitman J."/>
        </authorList>
    </citation>
    <scope>NUCLEOTIDE SEQUENCE</scope>
    <source>
        <strain evidence="7">CBS 10737</strain>
    </source>
</reference>
<dbReference type="Pfam" id="PF00069">
    <property type="entry name" value="Pkinase"/>
    <property type="match status" value="1"/>
</dbReference>
<dbReference type="Gene3D" id="3.30.200.20">
    <property type="entry name" value="Phosphorylase Kinase, domain 1"/>
    <property type="match status" value="1"/>
</dbReference>
<dbReference type="InterPro" id="IPR000719">
    <property type="entry name" value="Prot_kinase_dom"/>
</dbReference>
<feature type="compositionally biased region" description="Basic and acidic residues" evidence="4">
    <location>
        <begin position="454"/>
        <end position="472"/>
    </location>
</feature>
<dbReference type="SUPFAM" id="SSF56112">
    <property type="entry name" value="Protein kinase-like (PK-like)"/>
    <property type="match status" value="1"/>
</dbReference>
<keyword evidence="6" id="KW-0808">Transferase</keyword>
<keyword evidence="2 3" id="KW-0067">ATP-binding</keyword>
<name>A0A1B9I611_9TREE</name>
<dbReference type="RefSeq" id="XP_019012182.1">
    <property type="nucleotide sequence ID" value="XM_019154779.1"/>
</dbReference>
<dbReference type="InterPro" id="IPR011009">
    <property type="entry name" value="Kinase-like_dom_sf"/>
</dbReference>
<sequence>MSKENTPRSTLTHIGGWKLGKTLGRGAYAHVRLATHANGHKAACKILPALHHTLGRKVSRDETIDAIEAHKELVLLKGLSGAGVPGIVGLEGVIVEGGWTYVFLTLYPASASAYVTPWNYDHFVCFFRRLLYIVDILHNLNISHEDLKRSNVLIDEYGTPAVVDFGFSHFRPNGGYVRSAGGTLDYSSPQKAADDLYEPTANDVWALGILATKLLGISHPYTHRDEDEDSSTIKDRIIEGGARFRFSSKYTGPDGIAELILGMLDRDPIYRWTIPQILLHPSLQTDFPDPLPFKLPSFELSYMHRIDESVIEDICFLAYLDHQFYLCETPLKIIRRLQGREPCWEKRWASMLGAWSKRSEMDWEDIPVAITPLRARSAPTMRSAVKIEKYAGRALKEIHLTPNINKPFVKVAKTPKVNEKKQRENMPPTRPRKSRMYGMKTKEESMRSVLGDVKAQEPKKVDVKKAKPDIKLRKGTQSEELGASPKKDEKTATKRDPHQNKAKAQAKKFVIHDDEAETSVEPSAASKTLINRRSLASSKFQSLYTLTVPGSCEEDAIVVDGSPLLVKNDRTRVSIAKMGKPRRAIKPRAAPTNIRSVVKGKESGTATTTSSTGSHLKNLNLAPSGPKGARRRSPRLASGEEISSLA</sequence>
<evidence type="ECO:0000256" key="4">
    <source>
        <dbReference type="SAM" id="MobiDB-lite"/>
    </source>
</evidence>
<dbReference type="KEGG" id="kpin:30171394"/>
<evidence type="ECO:0000313" key="7">
    <source>
        <dbReference type="EMBL" id="WWC68738.1"/>
    </source>
</evidence>
<dbReference type="GeneID" id="30171394"/>
<dbReference type="PANTHER" id="PTHR24346:SF30">
    <property type="entry name" value="MATERNAL EMBRYONIC LEUCINE ZIPPER KINASE"/>
    <property type="match status" value="1"/>
</dbReference>
<evidence type="ECO:0000256" key="2">
    <source>
        <dbReference type="ARBA" id="ARBA00022840"/>
    </source>
</evidence>
<dbReference type="PROSITE" id="PS00108">
    <property type="entry name" value="PROTEIN_KINASE_ST"/>
    <property type="match status" value="1"/>
</dbReference>
<dbReference type="PROSITE" id="PS00107">
    <property type="entry name" value="PROTEIN_KINASE_ATP"/>
    <property type="match status" value="1"/>
</dbReference>
<dbReference type="PANTHER" id="PTHR24346">
    <property type="entry name" value="MAP/MICROTUBULE AFFINITY-REGULATING KINASE"/>
    <property type="match status" value="1"/>
</dbReference>
<feature type="binding site" evidence="3">
    <location>
        <position position="45"/>
    </location>
    <ligand>
        <name>ATP</name>
        <dbReference type="ChEBI" id="CHEBI:30616"/>
    </ligand>
</feature>
<dbReference type="Proteomes" id="UP000094020">
    <property type="component" value="Chromosome 3"/>
</dbReference>
<keyword evidence="8" id="KW-1185">Reference proteome</keyword>
<feature type="compositionally biased region" description="Low complexity" evidence="4">
    <location>
        <begin position="603"/>
        <end position="614"/>
    </location>
</feature>
<dbReference type="Gene3D" id="1.10.510.10">
    <property type="entry name" value="Transferase(Phosphotransferase) domain 1"/>
    <property type="match status" value="1"/>
</dbReference>
<dbReference type="AlphaFoldDB" id="A0A1B9I611"/>
<organism evidence="6">
    <name type="scientific">Kwoniella pini CBS 10737</name>
    <dbReference type="NCBI Taxonomy" id="1296096"/>
    <lineage>
        <taxon>Eukaryota</taxon>
        <taxon>Fungi</taxon>
        <taxon>Dikarya</taxon>
        <taxon>Basidiomycota</taxon>
        <taxon>Agaricomycotina</taxon>
        <taxon>Tremellomycetes</taxon>
        <taxon>Tremellales</taxon>
        <taxon>Cryptococcaceae</taxon>
        <taxon>Kwoniella</taxon>
    </lineage>
</organism>
<keyword evidence="6" id="KW-0418">Kinase</keyword>
<feature type="domain" description="Protein kinase" evidence="5">
    <location>
        <begin position="17"/>
        <end position="283"/>
    </location>
</feature>
<reference evidence="6" key="3">
    <citation type="submission" date="2016-07" db="EMBL/GenBank/DDBJ databases">
        <title>Evolution of pathogenesis and genome organization in the Tremellales.</title>
        <authorList>
            <person name="Cuomo C."/>
            <person name="Litvintseva A."/>
            <person name="Heitman J."/>
            <person name="Chen Y."/>
            <person name="Sun S."/>
            <person name="Springer D."/>
            <person name="Dromer F."/>
            <person name="Young S."/>
            <person name="Zeng Q."/>
            <person name="Chapman S."/>
            <person name="Gujja S."/>
            <person name="Saif S."/>
            <person name="Birren B."/>
        </authorList>
    </citation>
    <scope>NUCLEOTIDE SEQUENCE</scope>
    <source>
        <strain evidence="6">CBS 10737</strain>
    </source>
</reference>
<evidence type="ECO:0000313" key="8">
    <source>
        <dbReference type="Proteomes" id="UP000094020"/>
    </source>
</evidence>
<evidence type="ECO:0000256" key="1">
    <source>
        <dbReference type="ARBA" id="ARBA00022741"/>
    </source>
</evidence>
<feature type="region of interest" description="Disordered" evidence="4">
    <location>
        <begin position="416"/>
        <end position="507"/>
    </location>
</feature>
<dbReference type="GO" id="GO:0005737">
    <property type="term" value="C:cytoplasm"/>
    <property type="evidence" value="ECO:0007669"/>
    <property type="project" value="TreeGrafter"/>
</dbReference>
<accession>A0A1B9I611</accession>
<evidence type="ECO:0000259" key="5">
    <source>
        <dbReference type="PROSITE" id="PS50011"/>
    </source>
</evidence>
<dbReference type="EMBL" id="KI894009">
    <property type="protein sequence ID" value="OCF50963.1"/>
    <property type="molecule type" value="Genomic_DNA"/>
</dbReference>
<evidence type="ECO:0000256" key="3">
    <source>
        <dbReference type="PROSITE-ProRule" id="PRU10141"/>
    </source>
</evidence>
<dbReference type="PROSITE" id="PS50011">
    <property type="entry name" value="PROTEIN_KINASE_DOM"/>
    <property type="match status" value="1"/>
</dbReference>
<dbReference type="GO" id="GO:0005524">
    <property type="term" value="F:ATP binding"/>
    <property type="evidence" value="ECO:0007669"/>
    <property type="project" value="UniProtKB-UniRule"/>
</dbReference>
<feature type="region of interest" description="Disordered" evidence="4">
    <location>
        <begin position="597"/>
        <end position="646"/>
    </location>
</feature>
<dbReference type="EMBL" id="CP144521">
    <property type="protein sequence ID" value="WWC68738.1"/>
    <property type="molecule type" value="Genomic_DNA"/>
</dbReference>
<feature type="compositionally biased region" description="Basic and acidic residues" evidence="4">
    <location>
        <begin position="485"/>
        <end position="499"/>
    </location>
</feature>
<dbReference type="SMART" id="SM00220">
    <property type="entry name" value="S_TKc"/>
    <property type="match status" value="1"/>
</dbReference>
<dbReference type="GO" id="GO:0004674">
    <property type="term" value="F:protein serine/threonine kinase activity"/>
    <property type="evidence" value="ECO:0007669"/>
    <property type="project" value="TreeGrafter"/>
</dbReference>
<dbReference type="STRING" id="1296096.A0A1B9I611"/>
<dbReference type="GO" id="GO:0035556">
    <property type="term" value="P:intracellular signal transduction"/>
    <property type="evidence" value="ECO:0007669"/>
    <property type="project" value="TreeGrafter"/>
</dbReference>
<proteinExistence type="predicted"/>
<dbReference type="OrthoDB" id="6513151at2759"/>
<evidence type="ECO:0000313" key="6">
    <source>
        <dbReference type="EMBL" id="OCF50963.1"/>
    </source>
</evidence>
<dbReference type="InterPro" id="IPR008271">
    <property type="entry name" value="Ser/Thr_kinase_AS"/>
</dbReference>
<gene>
    <name evidence="6" type="ORF">I206_03025</name>
    <name evidence="7" type="ORF">I206_102672</name>
</gene>